<dbReference type="InterPro" id="IPR025684">
    <property type="entry name" value="SprA_N_dom"/>
</dbReference>
<proteinExistence type="predicted"/>
<reference evidence="4" key="2">
    <citation type="submission" date="2010-04" db="EMBL/GenBank/DDBJ databases">
        <title>Genome sequence of Salinibacter ruber M8.</title>
        <authorList>
            <consortium name="Genoscope"/>
        </authorList>
    </citation>
    <scope>NUCLEOTIDE SEQUENCE [LARGE SCALE GENOMIC DNA]</scope>
    <source>
        <strain evidence="4">M8</strain>
    </source>
</reference>
<dbReference type="Proteomes" id="UP000000933">
    <property type="component" value="Chromosome"/>
</dbReference>
<dbReference type="PATRIC" id="fig|761659.10.peg.3025"/>
<gene>
    <name evidence="3" type="ordered locus">SRM_02772</name>
</gene>
<reference evidence="3 4" key="1">
    <citation type="journal article" date="2010" name="ISME J.">
        <title>Fine-scale evolution: genomic, phenotypic and ecological differentiation in two coexisting Salinibacter ruber strains.</title>
        <authorList>
            <person name="Pena A."/>
            <person name="Teeling H."/>
            <person name="Huerta-Cepas J."/>
            <person name="Santos F."/>
            <person name="Yarza P."/>
            <person name="Brito-Echeverria J."/>
            <person name="Lucio M."/>
            <person name="Schmitt-Kopplin P."/>
            <person name="Meseguer I."/>
            <person name="Schenowitz C."/>
            <person name="Dossat C."/>
            <person name="Barbe V."/>
            <person name="Dopazo J."/>
            <person name="Rossello-Mora R."/>
            <person name="Schuler M."/>
            <person name="Glockner F.O."/>
            <person name="Amann R."/>
            <person name="Gabaldon T."/>
            <person name="Anton J."/>
        </authorList>
    </citation>
    <scope>NUCLEOTIDE SEQUENCE [LARGE SCALE GENOMIC DNA]</scope>
    <source>
        <strain evidence="3 4">M8</strain>
    </source>
</reference>
<name>D5HCD8_SALRM</name>
<feature type="region of interest" description="Disordered" evidence="1">
    <location>
        <begin position="2109"/>
        <end position="2152"/>
    </location>
</feature>
<evidence type="ECO:0000259" key="2">
    <source>
        <dbReference type="Pfam" id="PF14349"/>
    </source>
</evidence>
<feature type="domain" description="Gliding motility protein SprA N-terminal" evidence="2">
    <location>
        <begin position="1221"/>
        <end position="1738"/>
    </location>
</feature>
<feature type="region of interest" description="Disordered" evidence="1">
    <location>
        <begin position="2277"/>
        <end position="2302"/>
    </location>
</feature>
<feature type="region of interest" description="Disordered" evidence="1">
    <location>
        <begin position="1882"/>
        <end position="1902"/>
    </location>
</feature>
<feature type="compositionally biased region" description="Polar residues" evidence="1">
    <location>
        <begin position="1888"/>
        <end position="1902"/>
    </location>
</feature>
<feature type="compositionally biased region" description="Low complexity" evidence="1">
    <location>
        <begin position="66"/>
        <end position="81"/>
    </location>
</feature>
<dbReference type="InterPro" id="IPR026377">
    <property type="entry name" value="Cell_surface_SprA"/>
</dbReference>
<evidence type="ECO:0000256" key="1">
    <source>
        <dbReference type="SAM" id="MobiDB-lite"/>
    </source>
</evidence>
<organism evidence="3 4">
    <name type="scientific">Salinibacter ruber (strain M8)</name>
    <dbReference type="NCBI Taxonomy" id="761659"/>
    <lineage>
        <taxon>Bacteria</taxon>
        <taxon>Pseudomonadati</taxon>
        <taxon>Rhodothermota</taxon>
        <taxon>Rhodothermia</taxon>
        <taxon>Rhodothermales</taxon>
        <taxon>Salinibacteraceae</taxon>
        <taxon>Salinibacter</taxon>
    </lineage>
</organism>
<dbReference type="Pfam" id="PF14349">
    <property type="entry name" value="SprA_N"/>
    <property type="match status" value="2"/>
</dbReference>
<feature type="compositionally biased region" description="Acidic residues" evidence="1">
    <location>
        <begin position="2133"/>
        <end position="2142"/>
    </location>
</feature>
<evidence type="ECO:0000313" key="3">
    <source>
        <dbReference type="EMBL" id="CBH25693.1"/>
    </source>
</evidence>
<sequence>MHAVAPRSVPGPVPLISSMLPSPAPCMGLSREGRVFMSTVALFLIGSLAGGESPARAQEGPPPDTTVPDTTAPDTTRRTPVLQLEGLPPPPGDSASLSDRVGGLPRTEGEGLSAPSPSPDTGVVGRYLPARRKRAVRLFGRASPFLGPRAPTAGAQSVTLDSTQNRYVLTGDTRPGERVGMDADAYRQERYRANLRENWRTLTEQRQQGDGRSGFGVNMVVPGGRESAFSTVFGKPQVDLRVNGQADINAGFKYRKSDQQVNVTGNASQLNPDFKQDLRLGITGTIGDKLQINVDWDTQSQFDYQNQVKLDYTGYEDEILQSVEAGNVSMQTPSQLISGGQSLFGIKSEFQFGNLSLTTIASQQEGQSNSLSIEGGAQETEFDLKPTDYDENRHFFLGYYFRNNWNRAHEDPTTIRTFGGFDEITEVEVWKITQQVGSQANTRQAVAVVDLGERARLVNQANDYTETLLPVPEEDQYGEADLTALRDGEQRASSYLSDPATMQQPLDTQQDLHAGEFKRLARGQDYRIDGRLGFLSLQQRLRPDEALAVAFRYRTNDGTVRTVGDFTQGGTTGGINADRLVLKLLRPTDPVAPGQNGTVNPAAWFLQLRNVYDLSGRDFNPENFELDVEYQASGQGARTTLPDVAGQTTLLQVLGLDRVDQNGAPNPDDQFDFLPQTINADRGLLYFPYLQPFGARILDAAAQNGSQAAGESFAFENLYTKKKANARKEDTQKNVYRIRGSYTGGAQQFYDLEAFTGLVEGSVEVTSGGQTLQEGVDYRVDYQGGTVNITNESYLTAGRDIMIDYEQNSLTNIQKKTLLGARADWSMRDQFSLGATVMRLSQQSPVDKFRIGQEPIQNTIWGLNGSMDLQPQWITEAVDALPLVQTRAESQLSVSGEFAQLRPGHTTTDAYERTVDRVENSETDQYASDERNGVSYIDDFEGFENTFSLREQPGAWQVSAAPDSTADAALLDGEVPGTYEDNRQRTHWRGRLGWYRLNENVLESIGTEDGGEATELINTEEVFVGRDTQGEANPTLRTLDLHFNPWQRGPYNYTEDLVDFFREPRKVWGGITRSLPEGYTDFSVQNVEFVEFIVKVYPENGEVTDGARLFVDLGTISEDVVPNQRIDMEDGLSLSFNEADLGDLSRIPNAEPGGGIDLRGRRTQDLGLDGLVSYTDGAYDERLLERSFYSGFVAYADSLQGAIGQLGLSTAQRQRLRAEIARTAEDPSADDYHFYENDRFFDASEFFPDGASVQQRLSWYQAGHELNGFESQNELAEDASVKRGVSRSPDREALDGVSSQINIDNNYFQYAVPLDELDQRAGADRGPTDYVVSRVGQEKDWYKVRIPVQEFTRQVGSIENFDDIKSIRLWTTGHEAPVTMRFASLELVGSQWRASEPVAQQPVQENSVVDAGTGELRVASINNEEDLSYEPPAGAVVGQNRTSRGVQQQNREQALLLNVDQLAPGRQRGVFKTFGQGLDLLKYSNLRMYTHLHGASSSTQVKDRLREHLRLFVRLGSGETGDYYEYEQPLSPGDVPMADGSQNLWPEEFEMNLVLERLNRLKLLRDQSGVPTDTSFSSADVNLDIGDFAPPETVLRVRGTPSLQNVKTIVVGVRHATPPEENPPVLQNFEVWLNELRVSGFDEQKGWAANASASLDLADFASVEGSFQRRTDGFGALSSTLSEREQSDNTSWNLRASLNVDSFLPEDQGWRIPVTMQVQSNRTTPRFDPNRGDVEVQSVVRQFDAVPDSTLESRYRSQYGALGAGEIRRRLKDSVRTAAETRSLRRTMTADVSKQGSDSWWLQKTVDGLSLSFSYLDQSRRNPQRQLNDRWSWTGDLQYQLSFGQPRTVDPFGFLPDAPVLGTLAGLSFNYVPRSLSFSMSAEREAQTTRSRPSGVRNTRSQPYRIAYPLREQQQFDHRRNFSLQYDPFGFLSLSFDTNTRQNFDDAASRNQTNVIINGESVRDTVLTDIGIPRDSTANFFDRLGDYGLADRDITAADEGETVFFESRLFRRSELDVFRDLLVGRVSPRTNNYQQRFSATLSMGWTDRPWLNWIDLQDLSYQSSFQWSNGPAESLQGASVRNSLTLRTGATLRPNRVWERFGFFERLKEAQRESGRDDPEDGGRSTGDNGDDRGDDDGEASEGDGLGWEDVPLPSPMGMLRGLALMVLDINDFSVNYNGDWSARSSNVGRLNSDSTDVEVHYRLLDAVRGDGPSVGYRLGLDRSIGAGRRVLDSRFQVSDALSNTHRLEGRTALSPSPSFQIDLSWNVEWRTQTDRTFQAGTGEPGNEGEASDGPFTTESGDNSASVWGFGSVVALVEEQARRLPAGGSGAGEVLPAAEVPLTNASVADDFKSAYLTGGGSVGAHGFAPFPLPGWNIRYSGLADWPLLGRIVESASLRHSYNAEYQSSYATDTRAGDEVEAPNGQTFLNPEFKVGSARVSEQFRPLLGVSITWPGNLETSVEWSRQTETYLRTANLKVEEVQTNQLSGSVSYRKQGIRIPVLGLGRLENQIRFSLTVSRSVNDERSYNLRGALADVQDAGGSVDPGQVTDPTNDYVQVRKQTTRIQVTPELTYRLSDRVTGELLVEYERFNGDNRQPSYTRVNGGFNVSVSISQN</sequence>
<feature type="region of interest" description="Disordered" evidence="1">
    <location>
        <begin position="51"/>
        <end position="124"/>
    </location>
</feature>
<dbReference type="EMBL" id="FP565814">
    <property type="protein sequence ID" value="CBH25693.1"/>
    <property type="molecule type" value="Genomic_DNA"/>
</dbReference>
<dbReference type="NCBIfam" id="TIGR04189">
    <property type="entry name" value="surface_SprA"/>
    <property type="match status" value="1"/>
</dbReference>
<accession>D5HCD8</accession>
<dbReference type="KEGG" id="srm:SRM_02772"/>
<feature type="compositionally biased region" description="Basic and acidic residues" evidence="1">
    <location>
        <begin position="2109"/>
        <end position="2123"/>
    </location>
</feature>
<feature type="domain" description="Gliding motility protein SprA N-terminal" evidence="2">
    <location>
        <begin position="161"/>
        <end position="435"/>
    </location>
</feature>
<dbReference type="HOGENOM" id="CLU_228605_0_0_10"/>
<evidence type="ECO:0000313" key="4">
    <source>
        <dbReference type="Proteomes" id="UP000000933"/>
    </source>
</evidence>
<protein>
    <recommendedName>
        <fullName evidence="2">Gliding motility protein SprA N-terminal domain-containing protein</fullName>
    </recommendedName>
</protein>